<dbReference type="InterPro" id="IPR029069">
    <property type="entry name" value="HotDog_dom_sf"/>
</dbReference>
<dbReference type="eggNOG" id="COG2030">
    <property type="taxonomic scope" value="Bacteria"/>
</dbReference>
<proteinExistence type="predicted"/>
<dbReference type="Proteomes" id="UP000005555">
    <property type="component" value="Unassembled WGS sequence"/>
</dbReference>
<feature type="domain" description="MaoC-like" evidence="1">
    <location>
        <begin position="195"/>
        <end position="295"/>
    </location>
</feature>
<dbReference type="GO" id="GO:0006633">
    <property type="term" value="P:fatty acid biosynthetic process"/>
    <property type="evidence" value="ECO:0007669"/>
    <property type="project" value="InterPro"/>
</dbReference>
<dbReference type="GO" id="GO:0005835">
    <property type="term" value="C:fatty acid synthase complex"/>
    <property type="evidence" value="ECO:0007669"/>
    <property type="project" value="InterPro"/>
</dbReference>
<dbReference type="GO" id="GO:0004312">
    <property type="term" value="F:fatty acid synthase activity"/>
    <property type="evidence" value="ECO:0007669"/>
    <property type="project" value="InterPro"/>
</dbReference>
<name>Q1YRD3_9GAMM</name>
<dbReference type="AlphaFoldDB" id="Q1YRD3"/>
<evidence type="ECO:0000259" key="1">
    <source>
        <dbReference type="Pfam" id="PF01575"/>
    </source>
</evidence>
<dbReference type="PANTHER" id="PTHR43841">
    <property type="entry name" value="3-HYDROXYACYL-THIOESTER DEHYDRATASE HTDX-RELATED"/>
    <property type="match status" value="1"/>
</dbReference>
<protein>
    <recommendedName>
        <fullName evidence="1">MaoC-like domain-containing protein</fullName>
    </recommendedName>
</protein>
<dbReference type="SUPFAM" id="SSF54637">
    <property type="entry name" value="Thioesterase/thiol ester dehydrase-isomerase"/>
    <property type="match status" value="1"/>
</dbReference>
<accession>Q1YRD3</accession>
<dbReference type="STRING" id="314287.GB2207_03524"/>
<evidence type="ECO:0000313" key="3">
    <source>
        <dbReference type="Proteomes" id="UP000005555"/>
    </source>
</evidence>
<keyword evidence="3" id="KW-1185">Reference proteome</keyword>
<dbReference type="PRINTS" id="PR01483">
    <property type="entry name" value="FASYNTHASE"/>
</dbReference>
<reference evidence="2 3" key="1">
    <citation type="submission" date="2006-03" db="EMBL/GenBank/DDBJ databases">
        <authorList>
            <person name="Giovannoni S.J."/>
            <person name="Cho J.-C."/>
            <person name="Ferriera S."/>
            <person name="Johnson J."/>
            <person name="Kravitz S."/>
            <person name="Halpern A."/>
            <person name="Remington K."/>
            <person name="Beeson K."/>
            <person name="Tran B."/>
            <person name="Rogers Y.-H."/>
            <person name="Friedman R."/>
            <person name="Venter J.C."/>
        </authorList>
    </citation>
    <scope>NUCLEOTIDE SEQUENCE [LARGE SCALE GENOMIC DNA]</scope>
    <source>
        <strain evidence="2 3">HTCC2207</strain>
    </source>
</reference>
<evidence type="ECO:0000313" key="2">
    <source>
        <dbReference type="EMBL" id="EAS46675.1"/>
    </source>
</evidence>
<sequence>MKDMNSQNQQSDKAHSSSPSVGFAPIVLDHLPSMPSLLGRAAFKSGYYQLGDVLPALSTEINHLRIRQADLRAYRALCGFSDNSVLPATYLHMLSFPLSLNLLIQQDFPMKAMGQVHLRNQISVLEAFDLRAPISMRATIGNSEVTSRGVEWDIDVSAVVDNQLVWSSTSTYLNRCETGVPVIRSKETSPQGNSQNWTVEADIGRRYAKVSADYNPIHLSDITAKLFGFKQAIAHGMWSKARCLAALEEKLPSAGYSVDVAFHRPLFLPAEVVFNSHVNQQGESFSLQNKTSGVLHLLGQIS</sequence>
<dbReference type="HOGENOM" id="CLU_056696_0_0_6"/>
<dbReference type="PANTHER" id="PTHR43841:SF1">
    <property type="entry name" value="3-HYDROXYACYL-THIOESTER DEHYDRATASE X"/>
    <property type="match status" value="1"/>
</dbReference>
<organism evidence="2 3">
    <name type="scientific">gamma proteobacterium HTCC2207</name>
    <dbReference type="NCBI Taxonomy" id="314287"/>
    <lineage>
        <taxon>Bacteria</taxon>
        <taxon>Pseudomonadati</taxon>
        <taxon>Pseudomonadota</taxon>
        <taxon>Gammaproteobacteria</taxon>
        <taxon>Cellvibrionales</taxon>
        <taxon>Porticoccaceae</taxon>
        <taxon>SAR92 clade</taxon>
    </lineage>
</organism>
<dbReference type="EMBL" id="AAPI01000005">
    <property type="protein sequence ID" value="EAS46675.1"/>
    <property type="molecule type" value="Genomic_DNA"/>
</dbReference>
<dbReference type="Gene3D" id="3.10.129.10">
    <property type="entry name" value="Hotdog Thioesterase"/>
    <property type="match status" value="1"/>
</dbReference>
<dbReference type="InterPro" id="IPR002539">
    <property type="entry name" value="MaoC-like_dom"/>
</dbReference>
<dbReference type="InterPro" id="IPR003965">
    <property type="entry name" value="Fatty_acid_synthase"/>
</dbReference>
<dbReference type="Pfam" id="PF01575">
    <property type="entry name" value="MaoC_dehydratas"/>
    <property type="match status" value="1"/>
</dbReference>
<comment type="caution">
    <text evidence="2">The sequence shown here is derived from an EMBL/GenBank/DDBJ whole genome shotgun (WGS) entry which is preliminary data.</text>
</comment>
<gene>
    <name evidence="2" type="ORF">GB2207_03524</name>
</gene>